<sequence length="153" mass="17117">MDRNPFNLIFSHKDVDDRVLVEDAQVSPLDLSSRSTLITTPTATDVAMGNSTNTSLNSNPFRTNDRSNNISSLVQVVSAPLRDGTAVPNNDSMRGQLNDMLSYSILEFPTESSGESSTSNLRKQRVLPYDIPSLEREKRVLHYKNFVSNFKHI</sequence>
<keyword evidence="3" id="KW-1185">Reference proteome</keyword>
<gene>
    <name evidence="2" type="ORF">ABEB36_015842</name>
</gene>
<dbReference type="Proteomes" id="UP001566132">
    <property type="component" value="Unassembled WGS sequence"/>
</dbReference>
<feature type="region of interest" description="Disordered" evidence="1">
    <location>
        <begin position="48"/>
        <end position="67"/>
    </location>
</feature>
<dbReference type="AlphaFoldDB" id="A0ABD1DYL7"/>
<evidence type="ECO:0000313" key="2">
    <source>
        <dbReference type="EMBL" id="KAL1487488.1"/>
    </source>
</evidence>
<name>A0ABD1DYL7_HYPHA</name>
<organism evidence="2 3">
    <name type="scientific">Hypothenemus hampei</name>
    <name type="common">Coffee berry borer</name>
    <dbReference type="NCBI Taxonomy" id="57062"/>
    <lineage>
        <taxon>Eukaryota</taxon>
        <taxon>Metazoa</taxon>
        <taxon>Ecdysozoa</taxon>
        <taxon>Arthropoda</taxon>
        <taxon>Hexapoda</taxon>
        <taxon>Insecta</taxon>
        <taxon>Pterygota</taxon>
        <taxon>Neoptera</taxon>
        <taxon>Endopterygota</taxon>
        <taxon>Coleoptera</taxon>
        <taxon>Polyphaga</taxon>
        <taxon>Cucujiformia</taxon>
        <taxon>Curculionidae</taxon>
        <taxon>Scolytinae</taxon>
        <taxon>Hypothenemus</taxon>
    </lineage>
</organism>
<comment type="caution">
    <text evidence="2">The sequence shown here is derived from an EMBL/GenBank/DDBJ whole genome shotgun (WGS) entry which is preliminary data.</text>
</comment>
<evidence type="ECO:0000313" key="3">
    <source>
        <dbReference type="Proteomes" id="UP001566132"/>
    </source>
</evidence>
<reference evidence="2 3" key="1">
    <citation type="submission" date="2024-05" db="EMBL/GenBank/DDBJ databases">
        <title>Genetic variation in Jamaican populations of the coffee berry borer (Hypothenemus hampei).</title>
        <authorList>
            <person name="Errbii M."/>
            <person name="Myrie A."/>
        </authorList>
    </citation>
    <scope>NUCLEOTIDE SEQUENCE [LARGE SCALE GENOMIC DNA]</scope>
    <source>
        <strain evidence="2">JA-Hopewell-2020-01-JO</strain>
        <tissue evidence="2">Whole body</tissue>
    </source>
</reference>
<evidence type="ECO:0000256" key="1">
    <source>
        <dbReference type="SAM" id="MobiDB-lite"/>
    </source>
</evidence>
<proteinExistence type="predicted"/>
<accession>A0ABD1DYL7</accession>
<dbReference type="EMBL" id="JBDJPC010000055">
    <property type="protein sequence ID" value="KAL1487488.1"/>
    <property type="molecule type" value="Genomic_DNA"/>
</dbReference>
<protein>
    <submittedName>
        <fullName evidence="2">Uncharacterized protein</fullName>
    </submittedName>
</protein>